<accession>A0AAE9PQA8</accession>
<dbReference type="AlphaFoldDB" id="A0AAE9PQA8"/>
<dbReference type="Pfam" id="PF16078">
    <property type="entry name" value="2-oxogl_dehyd_N"/>
    <property type="match status" value="1"/>
</dbReference>
<sequence>MTMEESSRQVPWQAYYGPNLGYVQDQYEKYVADPGTVDPAYRELFDQWGEPPQSEYSAASMIDNKLQGPHKCFGAP</sequence>
<name>A0AAE9PQA8_PAEPO</name>
<dbReference type="InterPro" id="IPR032106">
    <property type="entry name" value="2-oxogl_dehyd_N"/>
</dbReference>
<reference evidence="2" key="1">
    <citation type="submission" date="2022-11" db="EMBL/GenBank/DDBJ databases">
        <authorList>
            <person name="Vasilchenko N.G."/>
            <person name="Prazdnova E.V."/>
            <person name="Gorovtsov A.V."/>
            <person name="Chistyakov V.A."/>
            <person name="Pak M.L."/>
        </authorList>
    </citation>
    <scope>NUCLEOTIDE SEQUENCE</scope>
    <source>
        <strain evidence="2">R 4.5</strain>
    </source>
</reference>
<evidence type="ECO:0000313" key="2">
    <source>
        <dbReference type="EMBL" id="UZP76520.1"/>
    </source>
</evidence>
<organism evidence="2">
    <name type="scientific">Paenibacillus polymyxa</name>
    <name type="common">Bacillus polymyxa</name>
    <dbReference type="NCBI Taxonomy" id="1406"/>
    <lineage>
        <taxon>Bacteria</taxon>
        <taxon>Bacillati</taxon>
        <taxon>Bacillota</taxon>
        <taxon>Bacilli</taxon>
        <taxon>Bacillales</taxon>
        <taxon>Paenibacillaceae</taxon>
        <taxon>Paenibacillus</taxon>
    </lineage>
</organism>
<protein>
    <recommendedName>
        <fullName evidence="1">2-oxoglutarate dehydrogenase E1 component N-terminal domain-containing protein</fullName>
    </recommendedName>
</protein>
<feature type="domain" description="2-oxoglutarate dehydrogenase E1 component N-terminal" evidence="1">
    <location>
        <begin position="15"/>
        <end position="48"/>
    </location>
</feature>
<gene>
    <name evidence="2" type="ORF">MF626_05885</name>
</gene>
<proteinExistence type="predicted"/>
<dbReference type="EMBL" id="CP097770">
    <property type="protein sequence ID" value="UZP76520.1"/>
    <property type="molecule type" value="Genomic_DNA"/>
</dbReference>
<evidence type="ECO:0000259" key="1">
    <source>
        <dbReference type="Pfam" id="PF16078"/>
    </source>
</evidence>